<dbReference type="RefSeq" id="WP_033101020.1">
    <property type="nucleotide sequence ID" value="NZ_JACEIP010000002.1"/>
</dbReference>
<dbReference type="Pfam" id="PF09685">
    <property type="entry name" value="MamF_MmsF"/>
    <property type="match status" value="1"/>
</dbReference>
<evidence type="ECO:0000313" key="6">
    <source>
        <dbReference type="EMBL" id="MBA4541706.1"/>
    </source>
</evidence>
<proteinExistence type="predicted"/>
<dbReference type="InterPro" id="IPR019109">
    <property type="entry name" value="MamF_MmsF"/>
</dbReference>
<evidence type="ECO:0000256" key="4">
    <source>
        <dbReference type="ARBA" id="ARBA00023136"/>
    </source>
</evidence>
<dbReference type="Proteomes" id="UP000530514">
    <property type="component" value="Unassembled WGS sequence"/>
</dbReference>
<feature type="transmembrane region" description="Helical" evidence="5">
    <location>
        <begin position="77"/>
        <end position="98"/>
    </location>
</feature>
<dbReference type="EMBL" id="JACEIP010000002">
    <property type="protein sequence ID" value="MBA4541706.1"/>
    <property type="molecule type" value="Genomic_DNA"/>
</dbReference>
<evidence type="ECO:0000256" key="5">
    <source>
        <dbReference type="SAM" id="Phobius"/>
    </source>
</evidence>
<feature type="transmembrane region" description="Helical" evidence="5">
    <location>
        <begin position="6"/>
        <end position="29"/>
    </location>
</feature>
<evidence type="ECO:0000313" key="7">
    <source>
        <dbReference type="Proteomes" id="UP000530514"/>
    </source>
</evidence>
<dbReference type="AlphaFoldDB" id="A0A7W1X7Z0"/>
<keyword evidence="2 5" id="KW-0812">Transmembrane</keyword>
<protein>
    <submittedName>
        <fullName evidence="6">DUF4870 domain-containing protein</fullName>
    </submittedName>
</protein>
<reference evidence="6 7" key="1">
    <citation type="submission" date="2020-07" db="EMBL/GenBank/DDBJ databases">
        <authorList>
            <person name="Feng H."/>
        </authorList>
    </citation>
    <scope>NUCLEOTIDE SEQUENCE [LARGE SCALE GENOMIC DNA]</scope>
    <source>
        <strain evidence="7">s-11</strain>
    </source>
</reference>
<accession>A0A7W1X7Z0</accession>
<evidence type="ECO:0000256" key="3">
    <source>
        <dbReference type="ARBA" id="ARBA00022989"/>
    </source>
</evidence>
<keyword evidence="7" id="KW-1185">Reference proteome</keyword>
<evidence type="ECO:0000256" key="1">
    <source>
        <dbReference type="ARBA" id="ARBA00004141"/>
    </source>
</evidence>
<gene>
    <name evidence="6" type="ORF">H1164_02160</name>
</gene>
<organism evidence="6 7">
    <name type="scientific">Thermoactinomyces daqus</name>
    <dbReference type="NCBI Taxonomy" id="1329516"/>
    <lineage>
        <taxon>Bacteria</taxon>
        <taxon>Bacillati</taxon>
        <taxon>Bacillota</taxon>
        <taxon>Bacilli</taxon>
        <taxon>Bacillales</taxon>
        <taxon>Thermoactinomycetaceae</taxon>
        <taxon>Thermoactinomyces</taxon>
    </lineage>
</organism>
<sequence length="108" mass="11972">MVTTEDKIFAVLCHASLFFFPFLLPVILMMAKKNSPFVQHHAKEAFAFHLFSLVAVAVSAVLTLVLIGFLLIPLISLFAFCATIMAVIRTIGGQLYHYPVTSGIVHRH</sequence>
<comment type="caution">
    <text evidence="6">The sequence shown here is derived from an EMBL/GenBank/DDBJ whole genome shotgun (WGS) entry which is preliminary data.</text>
</comment>
<dbReference type="OrthoDB" id="9808930at2"/>
<evidence type="ECO:0000256" key="2">
    <source>
        <dbReference type="ARBA" id="ARBA00022692"/>
    </source>
</evidence>
<name>A0A7W1X7Z0_9BACL</name>
<comment type="subcellular location">
    <subcellularLocation>
        <location evidence="1">Membrane</location>
        <topology evidence="1">Multi-pass membrane protein</topology>
    </subcellularLocation>
</comment>
<keyword evidence="4 5" id="KW-0472">Membrane</keyword>
<keyword evidence="3 5" id="KW-1133">Transmembrane helix</keyword>
<feature type="transmembrane region" description="Helical" evidence="5">
    <location>
        <begin position="50"/>
        <end position="71"/>
    </location>
</feature>